<comment type="caution">
    <text evidence="1">The sequence shown here is derived from an EMBL/GenBank/DDBJ whole genome shotgun (WGS) entry which is preliminary data.</text>
</comment>
<dbReference type="EMBL" id="JAOPHQ010004305">
    <property type="protein sequence ID" value="KAK0139726.1"/>
    <property type="molecule type" value="Genomic_DNA"/>
</dbReference>
<keyword evidence="2" id="KW-1185">Reference proteome</keyword>
<dbReference type="Proteomes" id="UP001174136">
    <property type="component" value="Unassembled WGS sequence"/>
</dbReference>
<gene>
    <name evidence="1" type="ORF">N1851_023372</name>
</gene>
<evidence type="ECO:0000313" key="1">
    <source>
        <dbReference type="EMBL" id="KAK0139726.1"/>
    </source>
</evidence>
<protein>
    <submittedName>
        <fullName evidence="1">Uncharacterized protein</fullName>
    </submittedName>
</protein>
<reference evidence="1" key="1">
    <citation type="journal article" date="2023" name="Front. Mar. Sci.">
        <title>A new Merluccius polli reference genome to investigate the effects of global change in West African waters.</title>
        <authorList>
            <person name="Mateo J.L."/>
            <person name="Blanco-Fernandez C."/>
            <person name="Garcia-Vazquez E."/>
            <person name="Machado-Schiaffino G."/>
        </authorList>
    </citation>
    <scope>NUCLEOTIDE SEQUENCE</scope>
    <source>
        <strain evidence="1">C29</strain>
        <tissue evidence="1">Fin</tissue>
    </source>
</reference>
<organism evidence="1 2">
    <name type="scientific">Merluccius polli</name>
    <name type="common">Benguela hake</name>
    <name type="synonym">Merluccius cadenati</name>
    <dbReference type="NCBI Taxonomy" id="89951"/>
    <lineage>
        <taxon>Eukaryota</taxon>
        <taxon>Metazoa</taxon>
        <taxon>Chordata</taxon>
        <taxon>Craniata</taxon>
        <taxon>Vertebrata</taxon>
        <taxon>Euteleostomi</taxon>
        <taxon>Actinopterygii</taxon>
        <taxon>Neopterygii</taxon>
        <taxon>Teleostei</taxon>
        <taxon>Neoteleostei</taxon>
        <taxon>Acanthomorphata</taxon>
        <taxon>Zeiogadaria</taxon>
        <taxon>Gadariae</taxon>
        <taxon>Gadiformes</taxon>
        <taxon>Gadoidei</taxon>
        <taxon>Merlucciidae</taxon>
        <taxon>Merluccius</taxon>
    </lineage>
</organism>
<dbReference type="AlphaFoldDB" id="A0AA47NV41"/>
<sequence length="86" mass="9784">MFVVFPNFLPTQTVKMQVINLQTLVSVTQGSVILHVPCKNGLMMPVSRIVVSYRRSGCDPKARVTARHLAFNSGHFIKRRYFCIKC</sequence>
<evidence type="ECO:0000313" key="2">
    <source>
        <dbReference type="Proteomes" id="UP001174136"/>
    </source>
</evidence>
<name>A0AA47NV41_MERPO</name>
<accession>A0AA47NV41</accession>
<proteinExistence type="predicted"/>